<evidence type="ECO:0000259" key="11">
    <source>
        <dbReference type="PROSITE" id="PS51918"/>
    </source>
</evidence>
<comment type="cofactor">
    <cofactor evidence="1">
        <name>[4Fe-4S] cluster</name>
        <dbReference type="ChEBI" id="CHEBI:49883"/>
    </cofactor>
</comment>
<name>A0A9D1MSX8_9PROT</name>
<reference evidence="12" key="1">
    <citation type="submission" date="2020-10" db="EMBL/GenBank/DDBJ databases">
        <authorList>
            <person name="Gilroy R."/>
        </authorList>
    </citation>
    <scope>NUCLEOTIDE SEQUENCE</scope>
    <source>
        <strain evidence="12">CHK136-897</strain>
    </source>
</reference>
<evidence type="ECO:0000313" key="12">
    <source>
        <dbReference type="EMBL" id="HIU65519.1"/>
    </source>
</evidence>
<accession>A0A9D1MSX8</accession>
<evidence type="ECO:0000256" key="2">
    <source>
        <dbReference type="ARBA" id="ARBA00006100"/>
    </source>
</evidence>
<dbReference type="InterPro" id="IPR013785">
    <property type="entry name" value="Aldolase_TIM"/>
</dbReference>
<keyword evidence="9 10" id="KW-0143">Chaperone</keyword>
<keyword evidence="6 10" id="KW-0479">Metal-binding</keyword>
<dbReference type="InterPro" id="IPR007197">
    <property type="entry name" value="rSAM"/>
</dbReference>
<evidence type="ECO:0000256" key="10">
    <source>
        <dbReference type="RuleBase" id="RU364116"/>
    </source>
</evidence>
<evidence type="ECO:0000256" key="6">
    <source>
        <dbReference type="ARBA" id="ARBA00022723"/>
    </source>
</evidence>
<evidence type="ECO:0000256" key="9">
    <source>
        <dbReference type="ARBA" id="ARBA00023186"/>
    </source>
</evidence>
<comment type="subcellular location">
    <subcellularLocation>
        <location evidence="10">Cytoplasm</location>
    </subcellularLocation>
</comment>
<dbReference type="PANTHER" id="PTHR13932:SF5">
    <property type="entry name" value="RADICAL S-ADENOSYL METHIONINE DOMAIN-CONTAINING PROTEIN 1, MITOCHONDRIAL"/>
    <property type="match status" value="1"/>
</dbReference>
<gene>
    <name evidence="12" type="primary">hemW</name>
    <name evidence="12" type="ORF">IAC63_02665</name>
</gene>
<sequence length="338" mass="38095">MSKCNYCAFFSRACAKPDWETYTKNIKEELLYWSKVLGRINVSTVFFGGGTPSLMPTASFSEIIADIYKLFEPTGDCEISFEANPGTIDEKKLDSFIAAGANRISIGIQSLDDDKLKFLGRRHDTKTALKILETALKKNIRVSADFIYGLPGEDTKYITQLCKDINRLGLTHCSLYELTIEPNTPFGRQNLQMPSNEEMADMYLAISETLGLPRYEVSNYAVNGQECRHNLNVWDGAPYIGIGKGAAGRVLIDNQWYEQMGGGEKFEKISDETRAEERLITGLRQTRGVYLDNNVKKIINMDYVQKHPDLLQQTSDNRIAATKNGILILDDLILNLMR</sequence>
<dbReference type="GO" id="GO:0005737">
    <property type="term" value="C:cytoplasm"/>
    <property type="evidence" value="ECO:0007669"/>
    <property type="project" value="UniProtKB-SubCell"/>
</dbReference>
<keyword evidence="5 10" id="KW-0949">S-adenosyl-L-methionine</keyword>
<dbReference type="InterPro" id="IPR058240">
    <property type="entry name" value="rSAM_sf"/>
</dbReference>
<evidence type="ECO:0000256" key="3">
    <source>
        <dbReference type="ARBA" id="ARBA00017228"/>
    </source>
</evidence>
<feature type="domain" description="Radical SAM core" evidence="11">
    <location>
        <begin position="1"/>
        <end position="213"/>
    </location>
</feature>
<dbReference type="AlphaFoldDB" id="A0A9D1MSX8"/>
<dbReference type="CDD" id="cd01335">
    <property type="entry name" value="Radical_SAM"/>
    <property type="match status" value="1"/>
</dbReference>
<dbReference type="InterPro" id="IPR006638">
    <property type="entry name" value="Elp3/MiaA/NifB-like_rSAM"/>
</dbReference>
<reference evidence="12" key="2">
    <citation type="journal article" date="2021" name="PeerJ">
        <title>Extensive microbial diversity within the chicken gut microbiome revealed by metagenomics and culture.</title>
        <authorList>
            <person name="Gilroy R."/>
            <person name="Ravi A."/>
            <person name="Getino M."/>
            <person name="Pursley I."/>
            <person name="Horton D.L."/>
            <person name="Alikhan N.F."/>
            <person name="Baker D."/>
            <person name="Gharbi K."/>
            <person name="Hall N."/>
            <person name="Watson M."/>
            <person name="Adriaenssens E.M."/>
            <person name="Foster-Nyarko E."/>
            <person name="Jarju S."/>
            <person name="Secka A."/>
            <person name="Antonio M."/>
            <person name="Oren A."/>
            <person name="Chaudhuri R.R."/>
            <person name="La Ragione R."/>
            <person name="Hildebrand F."/>
            <person name="Pallen M.J."/>
        </authorList>
    </citation>
    <scope>NUCLEOTIDE SEQUENCE</scope>
    <source>
        <strain evidence="12">CHK136-897</strain>
    </source>
</reference>
<dbReference type="Pfam" id="PF04055">
    <property type="entry name" value="Radical_SAM"/>
    <property type="match status" value="1"/>
</dbReference>
<comment type="similarity">
    <text evidence="2">Belongs to the anaerobic coproporphyrinogen-III oxidase family. HemW subfamily.</text>
</comment>
<comment type="function">
    <text evidence="10">Probably acts as a heme chaperone, transferring heme to an unknown acceptor. Binds one molecule of heme per monomer, possibly covalently. Binds 1 [4Fe-4S] cluster. The cluster is coordinated with 3 cysteines and an exchangeable S-adenosyl-L-methionine.</text>
</comment>
<keyword evidence="10" id="KW-0004">4Fe-4S</keyword>
<dbReference type="EMBL" id="DVNO01000021">
    <property type="protein sequence ID" value="HIU65519.1"/>
    <property type="molecule type" value="Genomic_DNA"/>
</dbReference>
<dbReference type="InterPro" id="IPR034505">
    <property type="entry name" value="Coproporphyrinogen-III_oxidase"/>
</dbReference>
<dbReference type="GO" id="GO:0051539">
    <property type="term" value="F:4 iron, 4 sulfur cluster binding"/>
    <property type="evidence" value="ECO:0007669"/>
    <property type="project" value="UniProtKB-UniRule"/>
</dbReference>
<evidence type="ECO:0000256" key="1">
    <source>
        <dbReference type="ARBA" id="ARBA00001966"/>
    </source>
</evidence>
<dbReference type="Gene3D" id="3.20.20.70">
    <property type="entry name" value="Aldolase class I"/>
    <property type="match status" value="1"/>
</dbReference>
<proteinExistence type="inferred from homology"/>
<dbReference type="PROSITE" id="PS51918">
    <property type="entry name" value="RADICAL_SAM"/>
    <property type="match status" value="1"/>
</dbReference>
<evidence type="ECO:0000256" key="7">
    <source>
        <dbReference type="ARBA" id="ARBA00023004"/>
    </source>
</evidence>
<protein>
    <recommendedName>
        <fullName evidence="3 10">Heme chaperone HemW</fullName>
    </recommendedName>
</protein>
<dbReference type="SUPFAM" id="SSF102114">
    <property type="entry name" value="Radical SAM enzymes"/>
    <property type="match status" value="1"/>
</dbReference>
<keyword evidence="8 10" id="KW-0411">Iron-sulfur</keyword>
<dbReference type="SMART" id="SM00729">
    <property type="entry name" value="Elp3"/>
    <property type="match status" value="1"/>
</dbReference>
<dbReference type="GO" id="GO:0006779">
    <property type="term" value="P:porphyrin-containing compound biosynthetic process"/>
    <property type="evidence" value="ECO:0007669"/>
    <property type="project" value="InterPro"/>
</dbReference>
<keyword evidence="4 10" id="KW-0349">Heme</keyword>
<keyword evidence="10" id="KW-0963">Cytoplasm</keyword>
<dbReference type="Proteomes" id="UP000824142">
    <property type="component" value="Unassembled WGS sequence"/>
</dbReference>
<keyword evidence="7 10" id="KW-0408">Iron</keyword>
<evidence type="ECO:0000256" key="8">
    <source>
        <dbReference type="ARBA" id="ARBA00023014"/>
    </source>
</evidence>
<evidence type="ECO:0000313" key="13">
    <source>
        <dbReference type="Proteomes" id="UP000824142"/>
    </source>
</evidence>
<evidence type="ECO:0000256" key="5">
    <source>
        <dbReference type="ARBA" id="ARBA00022691"/>
    </source>
</evidence>
<organism evidence="12 13">
    <name type="scientific">Candidatus Enterousia avicola</name>
    <dbReference type="NCBI Taxonomy" id="2840787"/>
    <lineage>
        <taxon>Bacteria</taxon>
        <taxon>Pseudomonadati</taxon>
        <taxon>Pseudomonadota</taxon>
        <taxon>Alphaproteobacteria</taxon>
        <taxon>Candidatus Enterousia</taxon>
    </lineage>
</organism>
<dbReference type="GO" id="GO:0046872">
    <property type="term" value="F:metal ion binding"/>
    <property type="evidence" value="ECO:0007669"/>
    <property type="project" value="UniProtKB-UniRule"/>
</dbReference>
<evidence type="ECO:0000256" key="4">
    <source>
        <dbReference type="ARBA" id="ARBA00022617"/>
    </source>
</evidence>
<dbReference type="InterPro" id="IPR004559">
    <property type="entry name" value="HemW-like"/>
</dbReference>
<dbReference type="NCBIfam" id="TIGR00539">
    <property type="entry name" value="hemN_rel"/>
    <property type="match status" value="1"/>
</dbReference>
<dbReference type="PANTHER" id="PTHR13932">
    <property type="entry name" value="COPROPORPHYRINIGEN III OXIDASE"/>
    <property type="match status" value="1"/>
</dbReference>
<dbReference type="GO" id="GO:0004109">
    <property type="term" value="F:coproporphyrinogen oxidase activity"/>
    <property type="evidence" value="ECO:0007669"/>
    <property type="project" value="InterPro"/>
</dbReference>
<comment type="caution">
    <text evidence="12">The sequence shown here is derived from an EMBL/GenBank/DDBJ whole genome shotgun (WGS) entry which is preliminary data.</text>
</comment>